<accession>A0A0V1D7A2</accession>
<dbReference type="InterPro" id="IPR011993">
    <property type="entry name" value="PH-like_dom_sf"/>
</dbReference>
<gene>
    <name evidence="3" type="primary">GRAMD4</name>
    <name evidence="3" type="ORF">T03_5487</name>
</gene>
<keyword evidence="2" id="KW-0812">Transmembrane</keyword>
<evidence type="ECO:0000313" key="4">
    <source>
        <dbReference type="Proteomes" id="UP000054653"/>
    </source>
</evidence>
<proteinExistence type="predicted"/>
<dbReference type="OrthoDB" id="5915314at2759"/>
<feature type="transmembrane region" description="Helical" evidence="2">
    <location>
        <begin position="660"/>
        <end position="681"/>
    </location>
</feature>
<name>A0A0V1D7A2_TRIBR</name>
<keyword evidence="2" id="KW-0472">Membrane</keyword>
<dbReference type="STRING" id="45882.A0A0V1D7A2"/>
<dbReference type="Gene3D" id="2.30.29.30">
    <property type="entry name" value="Pleckstrin-homology domain (PH domain)/Phosphotyrosine-binding domain (PTB)"/>
    <property type="match status" value="1"/>
</dbReference>
<feature type="region of interest" description="Disordered" evidence="1">
    <location>
        <begin position="816"/>
        <end position="849"/>
    </location>
</feature>
<dbReference type="PANTHER" id="PTHR37402">
    <property type="entry name" value="GRAM DOMAIN-CONTAINING PROTEIN 4"/>
    <property type="match status" value="1"/>
</dbReference>
<evidence type="ECO:0000313" key="3">
    <source>
        <dbReference type="EMBL" id="KRY57376.1"/>
    </source>
</evidence>
<feature type="transmembrane region" description="Helical" evidence="2">
    <location>
        <begin position="27"/>
        <end position="45"/>
    </location>
</feature>
<dbReference type="PANTHER" id="PTHR37402:SF1">
    <property type="entry name" value="GRAM DOMAIN-CONTAINING PROTEIN 4"/>
    <property type="match status" value="1"/>
</dbReference>
<dbReference type="EMBL" id="JYDI01000032">
    <property type="protein sequence ID" value="KRY57376.1"/>
    <property type="molecule type" value="Genomic_DNA"/>
</dbReference>
<dbReference type="AlphaFoldDB" id="A0A0V1D7A2"/>
<dbReference type="InterPro" id="IPR037847">
    <property type="entry name" value="GRAMDC4"/>
</dbReference>
<feature type="compositionally biased region" description="Polar residues" evidence="1">
    <location>
        <begin position="816"/>
        <end position="842"/>
    </location>
</feature>
<evidence type="ECO:0000256" key="1">
    <source>
        <dbReference type="SAM" id="MobiDB-lite"/>
    </source>
</evidence>
<feature type="transmembrane region" description="Helical" evidence="2">
    <location>
        <begin position="746"/>
        <end position="764"/>
    </location>
</feature>
<reference evidence="3 4" key="1">
    <citation type="submission" date="2015-01" db="EMBL/GenBank/DDBJ databases">
        <title>Evolution of Trichinella species and genotypes.</title>
        <authorList>
            <person name="Korhonen P.K."/>
            <person name="Edoardo P."/>
            <person name="Giuseppe L.R."/>
            <person name="Gasser R.B."/>
        </authorList>
    </citation>
    <scope>NUCLEOTIDE SEQUENCE [LARGE SCALE GENOMIC DNA]</scope>
    <source>
        <strain evidence="3">ISS120</strain>
    </source>
</reference>
<dbReference type="GO" id="GO:0034164">
    <property type="term" value="P:negative regulation of toll-like receptor 9 signaling pathway"/>
    <property type="evidence" value="ECO:0007669"/>
    <property type="project" value="TreeGrafter"/>
</dbReference>
<keyword evidence="4" id="KW-1185">Reference proteome</keyword>
<feature type="region of interest" description="Disordered" evidence="1">
    <location>
        <begin position="527"/>
        <end position="549"/>
    </location>
</feature>
<protein>
    <submittedName>
        <fullName evidence="3">GRAM domain-containing protein 4</fullName>
    </submittedName>
</protein>
<evidence type="ECO:0000256" key="2">
    <source>
        <dbReference type="SAM" id="Phobius"/>
    </source>
</evidence>
<organism evidence="3 4">
    <name type="scientific">Trichinella britovi</name>
    <name type="common">Parasitic roundworm</name>
    <dbReference type="NCBI Taxonomy" id="45882"/>
    <lineage>
        <taxon>Eukaryota</taxon>
        <taxon>Metazoa</taxon>
        <taxon>Ecdysozoa</taxon>
        <taxon>Nematoda</taxon>
        <taxon>Enoplea</taxon>
        <taxon>Dorylaimia</taxon>
        <taxon>Trichinellida</taxon>
        <taxon>Trichinellidae</taxon>
        <taxon>Trichinella</taxon>
    </lineage>
</organism>
<dbReference type="Proteomes" id="UP000054653">
    <property type="component" value="Unassembled WGS sequence"/>
</dbReference>
<keyword evidence="2" id="KW-1133">Transmembrane helix</keyword>
<sequence>MDKIKKFLQLHQKYQPFFMRSSRAESILFCCIHHYWLHLIFFWILRDNQMRRGGIEDEFCWFSFFLGKRKNIHNQYSGNFSSFQFHSQAFSTLTSTMLLWATERRNYVTPIRSVSWCFRHGSQFGFIGKERLAKAQLIRLSKQSALMMVPTCLEIFGAGRFWDEFHANVLSADQGQFFSRLGCLMLRQCRMEVDQLCDMLCKSPSLTMVELVDLMFLDEEVVGRLAALFDNLSIIGLTVSSMETKLLDVLLPAVMLNLEILNFVGNEPFRMSDLVSMRTGLILPCVQLLSLCSFHCDVTPVNEFFFSTLMKYFPNLTTLFVDWSVLTPAVCFDQQAQEALQGIGWLHEQPRMVVTCLLIYSPDEETKTAVKLIDQYLTDQLKLRHRLVEFSYQDQSPANFSLILIGKLTDGRAERLTEVIAGSRITQPDLRHWRYVLQNVPGFWKPDLTMQFGGLNEDEVQVCAGAAIKQQHAAALAETCLHTVVNKNHLQWTLMMTSRSIPFNTAAVLDVHVATLTSTTATLESDSQRSDSIVSLNRRHDDHSYPNTGDNRLTPVNIADLFHSEAPPGSLWKRLFANVLIFVAEILECLSHTNETVPVESENVRPPLNLFDLNRNMRRCYDECQPYLETFLGLRDLFLWRNPLSTLLLFWACEIVPNRIAGSLISVFLFLILFQMLLNYFDHCCGISFGINILPRRHCSKNISESIPQGSQLISEVARQVQLCLHYGAEILEKFKNLLTWENPNLTFRFCLIVLFYFVLSILLTTSQFLTFLGFGIAGKLFIMQYLYFRFPRLRHQLDLIVWFYDRLPSNVASRSSEAGMQQRSSSTHKVDNSATTESNNTEDQKRYSVKNNEKSAWHCVLLDKQKRFPYVVGTGRMYISNRHIRFDYVPVRSTKSTSFSIEFDKILTITKGRLVKYFSFNDGMAIEVYTVGRQKPYVFAGIVDRDDCMQYLLAAAAEAGFRWSL</sequence>
<dbReference type="SUPFAM" id="SSF52047">
    <property type="entry name" value="RNI-like"/>
    <property type="match status" value="1"/>
</dbReference>
<comment type="caution">
    <text evidence="3">The sequence shown here is derived from an EMBL/GenBank/DDBJ whole genome shotgun (WGS) entry which is preliminary data.</text>
</comment>
<dbReference type="GO" id="GO:0006915">
    <property type="term" value="P:apoptotic process"/>
    <property type="evidence" value="ECO:0007669"/>
    <property type="project" value="InterPro"/>
</dbReference>